<dbReference type="InterPro" id="IPR052942">
    <property type="entry name" value="LPS_cholinephosphotransferase"/>
</dbReference>
<dbReference type="PANTHER" id="PTHR43404">
    <property type="entry name" value="LIPOPOLYSACCHARIDE CHOLINEPHOSPHOTRANSFERASE LICD"/>
    <property type="match status" value="1"/>
</dbReference>
<comment type="caution">
    <text evidence="2">The sequence shown here is derived from an EMBL/GenBank/DDBJ whole genome shotgun (WGS) entry which is preliminary data.</text>
</comment>
<gene>
    <name evidence="2" type="ORF">B1992_11580</name>
</gene>
<proteinExistence type="predicted"/>
<dbReference type="SUPFAM" id="SSF81301">
    <property type="entry name" value="Nucleotidyltransferase"/>
    <property type="match status" value="1"/>
</dbReference>
<dbReference type="GO" id="GO:0009100">
    <property type="term" value="P:glycoprotein metabolic process"/>
    <property type="evidence" value="ECO:0007669"/>
    <property type="project" value="UniProtKB-ARBA"/>
</dbReference>
<dbReference type="InterPro" id="IPR043519">
    <property type="entry name" value="NT_sf"/>
</dbReference>
<evidence type="ECO:0000313" key="2">
    <source>
        <dbReference type="EMBL" id="KAF1685599.1"/>
    </source>
</evidence>
<accession>A0A7V8K6I4</accession>
<feature type="domain" description="LicD/FKTN/FKRP nucleotidyltransferase" evidence="1">
    <location>
        <begin position="36"/>
        <end position="255"/>
    </location>
</feature>
<keyword evidence="3" id="KW-1185">Reference proteome</keyword>
<dbReference type="EMBL" id="MWIP01000012">
    <property type="protein sequence ID" value="KAF1685599.1"/>
    <property type="molecule type" value="Genomic_DNA"/>
</dbReference>
<reference evidence="2 3" key="1">
    <citation type="submission" date="2017-10" db="EMBL/GenBank/DDBJ databases">
        <title>Whole genome sequencing of Pseudoxanthomonas broegbernensis DSM 12573(T).</title>
        <authorList>
            <person name="Kumar S."/>
            <person name="Bansal K."/>
            <person name="Kaur A."/>
            <person name="Patil P."/>
            <person name="Sharma S."/>
            <person name="Patil P.B."/>
        </authorList>
    </citation>
    <scope>NUCLEOTIDE SEQUENCE [LARGE SCALE GENOMIC DNA]</scope>
    <source>
        <strain evidence="2 3">DSM 12573</strain>
    </source>
</reference>
<protein>
    <recommendedName>
        <fullName evidence="1">LicD/FKTN/FKRP nucleotidyltransferase domain-containing protein</fullName>
    </recommendedName>
</protein>
<dbReference type="Pfam" id="PF04991">
    <property type="entry name" value="LicD"/>
    <property type="match status" value="1"/>
</dbReference>
<evidence type="ECO:0000313" key="3">
    <source>
        <dbReference type="Proteomes" id="UP000462066"/>
    </source>
</evidence>
<dbReference type="InterPro" id="IPR007074">
    <property type="entry name" value="LicD/FKTN/FKRP_NTP_transf"/>
</dbReference>
<name>A0A7V8K6I4_9GAMM</name>
<dbReference type="AlphaFoldDB" id="A0A7V8K6I4"/>
<organism evidence="2 3">
    <name type="scientific">Pseudoxanthomonas broegbernensis</name>
    <dbReference type="NCBI Taxonomy" id="83619"/>
    <lineage>
        <taxon>Bacteria</taxon>
        <taxon>Pseudomonadati</taxon>
        <taxon>Pseudomonadota</taxon>
        <taxon>Gammaproteobacteria</taxon>
        <taxon>Lysobacterales</taxon>
        <taxon>Lysobacteraceae</taxon>
        <taxon>Pseudoxanthomonas</taxon>
    </lineage>
</organism>
<dbReference type="Proteomes" id="UP000462066">
    <property type="component" value="Unassembled WGS sequence"/>
</dbReference>
<dbReference type="PANTHER" id="PTHR43404:SF2">
    <property type="entry name" value="LIPOPOLYSACCHARIDE CHOLINEPHOSPHOTRANSFERASE LICD"/>
    <property type="match status" value="1"/>
</dbReference>
<evidence type="ECO:0000259" key="1">
    <source>
        <dbReference type="Pfam" id="PF04991"/>
    </source>
</evidence>
<sequence length="287" mass="32343">MTLESCLPRRVGSVALADVQQRAFEVLCALVDFLDAEGIGYFLIGGTLLGALRHRGFIPWDDDIDIGIPRADYRRLLQALPRLPPGLKAAHPRNDPRTPYPFLVVSDTASRLVIDYARPYDRGIGVDVFPLDAVPQAGWQQALLWRGIALFRAMTMNKQAGYYRRRIPWRQRPRYALLTLLSAWVPRRVLFRAYDTWTSSAGNRGSLLLGNLYGLYGHRELVPAQVFGAGSKVHFQGRMFRAPARPEEYLHAVYGDFMRLPPTTDRHSGHRIRTVSIATACTSGKAR</sequence>